<dbReference type="InterPro" id="IPR008984">
    <property type="entry name" value="SMAD_FHA_dom_sf"/>
</dbReference>
<feature type="region of interest" description="Disordered" evidence="2">
    <location>
        <begin position="150"/>
        <end position="215"/>
    </location>
</feature>
<protein>
    <submittedName>
        <fullName evidence="4">FHA domain-containing protein</fullName>
    </submittedName>
</protein>
<evidence type="ECO:0000256" key="2">
    <source>
        <dbReference type="SAM" id="MobiDB-lite"/>
    </source>
</evidence>
<comment type="caution">
    <text evidence="4">The sequence shown here is derived from an EMBL/GenBank/DDBJ whole genome shotgun (WGS) entry which is preliminary data.</text>
</comment>
<dbReference type="AlphaFoldDB" id="A0A7Y2M3E7"/>
<keyword evidence="1" id="KW-0597">Phosphoprotein</keyword>
<sequence>MTEVRYASGSWRVAVTHRGVVVLEPGTAPGLAARIWRDVAAGRGLAGVLEALTGAFGASLDTIPSFAVVLEEHGSTRLAVRGALTVTVDTPTGAETVTGTGVTTWSERAFAAATRTVVDTPEESPATAELSVRDGVVLASEIVIAWTDAATSQDAPASTPAPAQRSAAAPARDAASVPSSSVTAAAPASDQPGAPASAPSPSRPWSARTASVPSEPVPVPAVAQAVPPVAPAPPVDAVIDSISVPWATSSDASNSLADAVPSVAAATPGDAPPSRPSTDAPDDDVDAGVPSGDDFPWAETVIRPFDDDDAGVRATSEDDSAGAAFGDHDGETVTVAQARAMRAALGDSAPPPLAAPRPPARGRVRLSTGKVVTLDRTVVIGRRPRSTRVTGTDLPHLVAVDSPQQDISRSHLELRVEGDSIVATDLHTTNGTTLRRAGVEPVVLHPGEAAVVVVGDVLDLGDGITATIEDLP</sequence>
<dbReference type="RefSeq" id="WP_167037557.1">
    <property type="nucleotide sequence ID" value="NZ_BAAANA010000001.1"/>
</dbReference>
<feature type="region of interest" description="Disordered" evidence="2">
    <location>
        <begin position="264"/>
        <end position="298"/>
    </location>
</feature>
<dbReference type="InterPro" id="IPR000253">
    <property type="entry name" value="FHA_dom"/>
</dbReference>
<dbReference type="Proteomes" id="UP000543598">
    <property type="component" value="Unassembled WGS sequence"/>
</dbReference>
<name>A0A7Y2M3E7_9MICO</name>
<proteinExistence type="predicted"/>
<dbReference type="CDD" id="cd00060">
    <property type="entry name" value="FHA"/>
    <property type="match status" value="1"/>
</dbReference>
<evidence type="ECO:0000256" key="1">
    <source>
        <dbReference type="ARBA" id="ARBA00022553"/>
    </source>
</evidence>
<dbReference type="Gene3D" id="2.60.200.20">
    <property type="match status" value="1"/>
</dbReference>
<dbReference type="Pfam" id="PF00498">
    <property type="entry name" value="FHA"/>
    <property type="match status" value="1"/>
</dbReference>
<feature type="compositionally biased region" description="Low complexity" evidence="2">
    <location>
        <begin position="155"/>
        <end position="215"/>
    </location>
</feature>
<dbReference type="EMBL" id="JABEMB010000060">
    <property type="protein sequence ID" value="NNH05477.1"/>
    <property type="molecule type" value="Genomic_DNA"/>
</dbReference>
<dbReference type="PROSITE" id="PS50006">
    <property type="entry name" value="FHA_DOMAIN"/>
    <property type="match status" value="1"/>
</dbReference>
<evidence type="ECO:0000313" key="5">
    <source>
        <dbReference type="Proteomes" id="UP000543598"/>
    </source>
</evidence>
<evidence type="ECO:0000259" key="3">
    <source>
        <dbReference type="PROSITE" id="PS50006"/>
    </source>
</evidence>
<feature type="domain" description="FHA" evidence="3">
    <location>
        <begin position="378"/>
        <end position="439"/>
    </location>
</feature>
<keyword evidence="5" id="KW-1185">Reference proteome</keyword>
<dbReference type="SUPFAM" id="SSF49879">
    <property type="entry name" value="SMAD/FHA domain"/>
    <property type="match status" value="1"/>
</dbReference>
<organism evidence="4 5">
    <name type="scientific">Microbacterium ulmi</name>
    <dbReference type="NCBI Taxonomy" id="179095"/>
    <lineage>
        <taxon>Bacteria</taxon>
        <taxon>Bacillati</taxon>
        <taxon>Actinomycetota</taxon>
        <taxon>Actinomycetes</taxon>
        <taxon>Micrococcales</taxon>
        <taxon>Microbacteriaceae</taxon>
        <taxon>Microbacterium</taxon>
    </lineage>
</organism>
<gene>
    <name evidence="4" type="ORF">HLA99_16690</name>
</gene>
<evidence type="ECO:0000313" key="4">
    <source>
        <dbReference type="EMBL" id="NNH05477.1"/>
    </source>
</evidence>
<accession>A0A7Y2M3E7</accession>
<reference evidence="4 5" key="1">
    <citation type="submission" date="2020-05" db="EMBL/GenBank/DDBJ databases">
        <title>MicrobeNet Type strains.</title>
        <authorList>
            <person name="Nicholson A.C."/>
        </authorList>
    </citation>
    <scope>NUCLEOTIDE SEQUENCE [LARGE SCALE GENOMIC DNA]</scope>
    <source>
        <strain evidence="4 5">JCM 14282</strain>
    </source>
</reference>